<keyword evidence="2 6" id="KW-0813">Transport</keyword>
<dbReference type="InterPro" id="IPR036390">
    <property type="entry name" value="WH_DNA-bd_sf"/>
</dbReference>
<reference evidence="8 9" key="1">
    <citation type="journal article" date="2020" name="G3 (Bethesda)">
        <title>Improved Reference Genome for Cyclotella cryptica CCMP332, a Model for Cell Wall Morphogenesis, Salinity Adaptation, and Lipid Production in Diatoms (Bacillariophyta).</title>
        <authorList>
            <person name="Roberts W.R."/>
            <person name="Downey K.M."/>
            <person name="Ruck E.C."/>
            <person name="Traller J.C."/>
            <person name="Alverson A.J."/>
        </authorList>
    </citation>
    <scope>NUCLEOTIDE SEQUENCE [LARGE SCALE GENOMIC DNA]</scope>
    <source>
        <strain evidence="8 9">CCMP332</strain>
    </source>
</reference>
<keyword evidence="9" id="KW-1185">Reference proteome</keyword>
<dbReference type="Proteomes" id="UP001516023">
    <property type="component" value="Unassembled WGS sequence"/>
</dbReference>
<evidence type="ECO:0000256" key="2">
    <source>
        <dbReference type="ARBA" id="ARBA00022448"/>
    </source>
</evidence>
<evidence type="ECO:0000256" key="4">
    <source>
        <dbReference type="ARBA" id="ARBA00022927"/>
    </source>
</evidence>
<evidence type="ECO:0000256" key="7">
    <source>
        <dbReference type="SAM" id="MobiDB-lite"/>
    </source>
</evidence>
<evidence type="ECO:0000313" key="9">
    <source>
        <dbReference type="Proteomes" id="UP001516023"/>
    </source>
</evidence>
<dbReference type="FunFam" id="1.10.10.10:FF:000165">
    <property type="entry name" value="Vacuolar protein sorting protein (Vps36)"/>
    <property type="match status" value="1"/>
</dbReference>
<protein>
    <recommendedName>
        <fullName evidence="6">Vacuolar protein-sorting-associated protein 36</fullName>
    </recommendedName>
    <alternativeName>
        <fullName evidence="6">ESCRT-II complex subunit VPS36</fullName>
    </alternativeName>
</protein>
<evidence type="ECO:0000256" key="3">
    <source>
        <dbReference type="ARBA" id="ARBA00022753"/>
    </source>
</evidence>
<comment type="caution">
    <text evidence="8">The sequence shown here is derived from an EMBL/GenBank/DDBJ whole genome shotgun (WGS) entry which is preliminary data.</text>
</comment>
<dbReference type="Pfam" id="PF04157">
    <property type="entry name" value="EAP30"/>
    <property type="match status" value="1"/>
</dbReference>
<dbReference type="GO" id="GO:0043130">
    <property type="term" value="F:ubiquitin binding"/>
    <property type="evidence" value="ECO:0007669"/>
    <property type="project" value="UniProtKB-UniRule"/>
</dbReference>
<evidence type="ECO:0000256" key="6">
    <source>
        <dbReference type="RuleBase" id="RU367095"/>
    </source>
</evidence>
<dbReference type="SUPFAM" id="SSF46785">
    <property type="entry name" value="Winged helix' DNA-binding domain"/>
    <property type="match status" value="2"/>
</dbReference>
<dbReference type="InterPro" id="IPR036388">
    <property type="entry name" value="WH-like_DNA-bd_sf"/>
</dbReference>
<comment type="subcellular location">
    <subcellularLocation>
        <location evidence="6">Cytoplasm</location>
    </subcellularLocation>
    <subcellularLocation>
        <location evidence="6">Endosome</location>
    </subcellularLocation>
</comment>
<dbReference type="FunFam" id="1.10.10.10:FF:000368">
    <property type="entry name" value="vacuolar protein sorting-associated protein 36-like"/>
    <property type="match status" value="1"/>
</dbReference>
<comment type="function">
    <text evidence="6">Component of the ESCRT-II complex (endosomal sorting complex required for transport II), which is required for multivesicular body (MVB) formation and sorting of endosomal cargo proteins into MVBs.</text>
</comment>
<dbReference type="InterPro" id="IPR040608">
    <property type="entry name" value="Snf8/Vps36"/>
</dbReference>
<feature type="region of interest" description="Disordered" evidence="7">
    <location>
        <begin position="50"/>
        <end position="73"/>
    </location>
</feature>
<evidence type="ECO:0000313" key="8">
    <source>
        <dbReference type="EMBL" id="KAL3799737.1"/>
    </source>
</evidence>
<comment type="similarity">
    <text evidence="1 6">Belongs to the VPS36 family.</text>
</comment>
<dbReference type="GO" id="GO:0043328">
    <property type="term" value="P:protein transport to vacuole involved in ubiquitin-dependent protein catabolic process via the multivesicular body sorting pathway"/>
    <property type="evidence" value="ECO:0007669"/>
    <property type="project" value="UniProtKB-UniRule"/>
</dbReference>
<dbReference type="PANTHER" id="PTHR13128:SF12">
    <property type="entry name" value="VACUOLAR PROTEIN-SORTING-ASSOCIATED PROTEIN 36"/>
    <property type="match status" value="1"/>
</dbReference>
<proteinExistence type="inferred from homology"/>
<name>A0ABD3QH68_9STRA</name>
<feature type="compositionally biased region" description="Low complexity" evidence="7">
    <location>
        <begin position="57"/>
        <end position="69"/>
    </location>
</feature>
<comment type="subunit">
    <text evidence="6">Component of the endosomal sorting complex required for transport II (ESCRT-II).</text>
</comment>
<gene>
    <name evidence="8" type="ORF">HJC23_010387</name>
</gene>
<organism evidence="8 9">
    <name type="scientific">Cyclotella cryptica</name>
    <dbReference type="NCBI Taxonomy" id="29204"/>
    <lineage>
        <taxon>Eukaryota</taxon>
        <taxon>Sar</taxon>
        <taxon>Stramenopiles</taxon>
        <taxon>Ochrophyta</taxon>
        <taxon>Bacillariophyta</taxon>
        <taxon>Coscinodiscophyceae</taxon>
        <taxon>Thalassiosirophycidae</taxon>
        <taxon>Stephanodiscales</taxon>
        <taxon>Stephanodiscaceae</taxon>
        <taxon>Cyclotella</taxon>
    </lineage>
</organism>
<dbReference type="InterPro" id="IPR037855">
    <property type="entry name" value="Vps36"/>
</dbReference>
<evidence type="ECO:0000256" key="1">
    <source>
        <dbReference type="ARBA" id="ARBA00009697"/>
    </source>
</evidence>
<keyword evidence="4 6" id="KW-0653">Protein transport</keyword>
<dbReference type="Gene3D" id="1.10.10.10">
    <property type="entry name" value="Winged helix-like DNA-binding domain superfamily/Winged helix DNA-binding domain"/>
    <property type="match status" value="2"/>
</dbReference>
<accession>A0ABD3QH68</accession>
<keyword evidence="3 6" id="KW-0967">Endosome</keyword>
<dbReference type="AlphaFoldDB" id="A0ABD3QH68"/>
<dbReference type="PANTHER" id="PTHR13128">
    <property type="entry name" value="VACUOLAR PROTEIN-SORTING-ASSOCIATED PROTEIN 36"/>
    <property type="match status" value="1"/>
</dbReference>
<keyword evidence="5" id="KW-0175">Coiled coil</keyword>
<dbReference type="GO" id="GO:0000814">
    <property type="term" value="C:ESCRT II complex"/>
    <property type="evidence" value="ECO:0007669"/>
    <property type="project" value="UniProtKB-UniRule"/>
</dbReference>
<evidence type="ECO:0000256" key="5">
    <source>
        <dbReference type="ARBA" id="ARBA00023054"/>
    </source>
</evidence>
<dbReference type="GO" id="GO:0031902">
    <property type="term" value="C:late endosome membrane"/>
    <property type="evidence" value="ECO:0007669"/>
    <property type="project" value="UniProtKB-UniRule"/>
</dbReference>
<dbReference type="EMBL" id="JABMIG020000036">
    <property type="protein sequence ID" value="KAL3799737.1"/>
    <property type="molecule type" value="Genomic_DNA"/>
</dbReference>
<dbReference type="GO" id="GO:0032266">
    <property type="term" value="F:phosphatidylinositol-3-phosphate binding"/>
    <property type="evidence" value="ECO:0007669"/>
    <property type="project" value="UniProtKB-UniRule"/>
</dbReference>
<keyword evidence="6" id="KW-0963">Cytoplasm</keyword>
<sequence>MASATKRRRWSPLTCIVSTPLSPSGLIILESDDGEVETLVRTNVELRYEGSGPLPLPQTATSAAATTPPGSWSARDNNLTIHITTHRIVLIDERDVMGGSIPLPIVQTATPSGGPSFRSPRSSYKIELSTHAWGDLILVFRGGETNSYAQSAKDRDEAMAAIHRALTRKAWRDKERNAMKEALRPSTAIAARKVGVDAIMTKNQLRHRENASLADAAFASSADGTKTPGVSSVLKMKNNGSNVADIDAFLGEASELIKVIEKYAATIERERAAASVDGPPSSEKDTAKLVSMLENMGMTSALSEKQSGSTYHKQLARQLVDFLRHKDKLSQAGGMMTLTDVYCLFNRARGTNMISPEDLLKAINLMKELNLGLSKRIFASGVAVIQDDAFEDETMAKRLSDLATASIKSQHTSQRESIGGITVMDVSRALKIPALLANEHLLSAEQMGWMCRDVTIEGIRFFPNLFITGDYSLYQQSM</sequence>